<proteinExistence type="predicted"/>
<dbReference type="RefSeq" id="WP_167379390.1">
    <property type="nucleotide sequence ID" value="NZ_FSRM01000001.1"/>
</dbReference>
<accession>A0A1N6H7X1</accession>
<dbReference type="AlphaFoldDB" id="A0A1N6H7X1"/>
<gene>
    <name evidence="1" type="ORF">SAMN05444168_3065</name>
</gene>
<dbReference type="Proteomes" id="UP000184693">
    <property type="component" value="Unassembled WGS sequence"/>
</dbReference>
<name>A0A1N6H7X1_9BURK</name>
<organism evidence="1 2">
    <name type="scientific">Paraburkholderia phenazinium</name>
    <dbReference type="NCBI Taxonomy" id="60549"/>
    <lineage>
        <taxon>Bacteria</taxon>
        <taxon>Pseudomonadati</taxon>
        <taxon>Pseudomonadota</taxon>
        <taxon>Betaproteobacteria</taxon>
        <taxon>Burkholderiales</taxon>
        <taxon>Burkholderiaceae</taxon>
        <taxon>Paraburkholderia</taxon>
    </lineage>
</organism>
<protein>
    <submittedName>
        <fullName evidence="1">Uncharacterized protein</fullName>
    </submittedName>
</protein>
<dbReference type="EMBL" id="FSRM01000001">
    <property type="protein sequence ID" value="SIO15869.1"/>
    <property type="molecule type" value="Genomic_DNA"/>
</dbReference>
<evidence type="ECO:0000313" key="2">
    <source>
        <dbReference type="Proteomes" id="UP000184693"/>
    </source>
</evidence>
<evidence type="ECO:0000313" key="1">
    <source>
        <dbReference type="EMBL" id="SIO15869.1"/>
    </source>
</evidence>
<sequence>MLSRSLLRATRGIQTRSNEFDTAGFTTRLTIAYQSRIDLATVPITVT</sequence>
<reference evidence="1 2" key="1">
    <citation type="submission" date="2016-11" db="EMBL/GenBank/DDBJ databases">
        <authorList>
            <person name="Jaros S."/>
            <person name="Januszkiewicz K."/>
            <person name="Wedrychowicz H."/>
        </authorList>
    </citation>
    <scope>NUCLEOTIDE SEQUENCE [LARGE SCALE GENOMIC DNA]</scope>
    <source>
        <strain evidence="1 2">GAS86</strain>
    </source>
</reference>